<evidence type="ECO:0000259" key="10">
    <source>
        <dbReference type="Pfam" id="PF01467"/>
    </source>
</evidence>
<dbReference type="Pfam" id="PF01467">
    <property type="entry name" value="CTP_transf_like"/>
    <property type="match status" value="1"/>
</dbReference>
<organism evidence="11 12">
    <name type="scientific">Desulfobacter postgatei 2ac9</name>
    <dbReference type="NCBI Taxonomy" id="879212"/>
    <lineage>
        <taxon>Bacteria</taxon>
        <taxon>Pseudomonadati</taxon>
        <taxon>Thermodesulfobacteriota</taxon>
        <taxon>Desulfobacteria</taxon>
        <taxon>Desulfobacterales</taxon>
        <taxon>Desulfobacteraceae</taxon>
        <taxon>Desulfobacter</taxon>
    </lineage>
</organism>
<evidence type="ECO:0000256" key="2">
    <source>
        <dbReference type="ARBA" id="ARBA00022679"/>
    </source>
</evidence>
<dbReference type="GO" id="GO:0015937">
    <property type="term" value="P:coenzyme A biosynthetic process"/>
    <property type="evidence" value="ECO:0007669"/>
    <property type="project" value="UniProtKB-UniRule"/>
</dbReference>
<protein>
    <recommendedName>
        <fullName evidence="9">Phosphopantetheine adenylyltransferase</fullName>
        <ecNumber evidence="9">2.7.7.3</ecNumber>
    </recommendedName>
    <alternativeName>
        <fullName evidence="9">Dephospho-CoA pyrophosphorylase</fullName>
    </alternativeName>
    <alternativeName>
        <fullName evidence="9">Pantetheine-phosphate adenylyltransferase</fullName>
        <shortName evidence="9">PPAT</shortName>
    </alternativeName>
</protein>
<keyword evidence="6 9" id="KW-0460">Magnesium</keyword>
<gene>
    <name evidence="9" type="primary">coaD</name>
    <name evidence="11" type="ORF">DespoDRAFT_02630</name>
</gene>
<evidence type="ECO:0000256" key="6">
    <source>
        <dbReference type="ARBA" id="ARBA00022842"/>
    </source>
</evidence>
<reference evidence="11 12" key="2">
    <citation type="submission" date="2012-02" db="EMBL/GenBank/DDBJ databases">
        <title>Improved High-Quality Draft sequence of Desulfobacter postgatei 2ac9.</title>
        <authorList>
            <consortium name="US DOE Joint Genome Institute"/>
            <person name="Lucas S."/>
            <person name="Han J."/>
            <person name="Lapidus A."/>
            <person name="Cheng J.-F."/>
            <person name="Goodwin L."/>
            <person name="Pitluck S."/>
            <person name="Peters L."/>
            <person name="Ovchinnikova G."/>
            <person name="Held B."/>
            <person name="Detter J.C."/>
            <person name="Han C."/>
            <person name="Tapia R."/>
            <person name="Land M."/>
            <person name="Hauser L."/>
            <person name="Kyrpides N."/>
            <person name="Ivanova N."/>
            <person name="Pagani I."/>
            <person name="Orellana R."/>
            <person name="Lovley D."/>
            <person name="Woyke T."/>
        </authorList>
    </citation>
    <scope>NUCLEOTIDE SEQUENCE [LARGE SCALE GENOMIC DNA]</scope>
    <source>
        <strain evidence="11 12">2ac9</strain>
    </source>
</reference>
<feature type="binding site" evidence="9">
    <location>
        <begin position="14"/>
        <end position="15"/>
    </location>
    <ligand>
        <name>ATP</name>
        <dbReference type="ChEBI" id="CHEBI:30616"/>
    </ligand>
</feature>
<dbReference type="GO" id="GO:0005524">
    <property type="term" value="F:ATP binding"/>
    <property type="evidence" value="ECO:0007669"/>
    <property type="project" value="UniProtKB-KW"/>
</dbReference>
<keyword evidence="1 9" id="KW-0963">Cytoplasm</keyword>
<evidence type="ECO:0000256" key="8">
    <source>
        <dbReference type="ARBA" id="ARBA00029346"/>
    </source>
</evidence>
<evidence type="ECO:0000256" key="9">
    <source>
        <dbReference type="HAMAP-Rule" id="MF_00151"/>
    </source>
</evidence>
<dbReference type="UniPathway" id="UPA00241">
    <property type="reaction ID" value="UER00355"/>
</dbReference>
<dbReference type="InterPro" id="IPR004821">
    <property type="entry name" value="Cyt_trans-like"/>
</dbReference>
<keyword evidence="7 9" id="KW-0173">Coenzyme A biosynthesis</keyword>
<dbReference type="PANTHER" id="PTHR21342">
    <property type="entry name" value="PHOSPHOPANTETHEINE ADENYLYLTRANSFERASE"/>
    <property type="match status" value="1"/>
</dbReference>
<dbReference type="CDD" id="cd02163">
    <property type="entry name" value="PPAT"/>
    <property type="match status" value="1"/>
</dbReference>
<keyword evidence="12" id="KW-1185">Reference proteome</keyword>
<feature type="site" description="Transition state stabilizer" evidence="9">
    <location>
        <position position="22"/>
    </location>
</feature>
<comment type="similarity">
    <text evidence="9">Belongs to the bacterial CoaD family.</text>
</comment>
<evidence type="ECO:0000256" key="7">
    <source>
        <dbReference type="ARBA" id="ARBA00022993"/>
    </source>
</evidence>
<evidence type="ECO:0000256" key="1">
    <source>
        <dbReference type="ARBA" id="ARBA00022490"/>
    </source>
</evidence>
<dbReference type="InterPro" id="IPR014729">
    <property type="entry name" value="Rossmann-like_a/b/a_fold"/>
</dbReference>
<dbReference type="PANTHER" id="PTHR21342:SF1">
    <property type="entry name" value="PHOSPHOPANTETHEINE ADENYLYLTRANSFERASE"/>
    <property type="match status" value="1"/>
</dbReference>
<keyword evidence="3 9" id="KW-0548">Nucleotidyltransferase</keyword>
<name>I5B4R1_9BACT</name>
<evidence type="ECO:0000256" key="3">
    <source>
        <dbReference type="ARBA" id="ARBA00022695"/>
    </source>
</evidence>
<dbReference type="Proteomes" id="UP000005778">
    <property type="component" value="Chromosome"/>
</dbReference>
<comment type="cofactor">
    <cofactor evidence="9">
        <name>Mg(2+)</name>
        <dbReference type="ChEBI" id="CHEBI:18420"/>
    </cofactor>
</comment>
<comment type="subcellular location">
    <subcellularLocation>
        <location evidence="9">Cytoplasm</location>
    </subcellularLocation>
</comment>
<reference evidence="11 12" key="1">
    <citation type="submission" date="2011-09" db="EMBL/GenBank/DDBJ databases">
        <authorList>
            <consortium name="US DOE Joint Genome Institute (JGI-PGF)"/>
            <person name="Lucas S."/>
            <person name="Han J."/>
            <person name="Lapidus A."/>
            <person name="Cheng J.-F."/>
            <person name="Goodwin L."/>
            <person name="Pitluck S."/>
            <person name="Peters L."/>
            <person name="Land M.L."/>
            <person name="Hauser L."/>
            <person name="Orellana R."/>
            <person name="Lovley D."/>
            <person name="Woyke T.J."/>
        </authorList>
    </citation>
    <scope>NUCLEOTIDE SEQUENCE [LARGE SCALE GENOMIC DNA]</scope>
    <source>
        <strain evidence="11 12">2ac9</strain>
    </source>
</reference>
<dbReference type="GO" id="GO:0005737">
    <property type="term" value="C:cytoplasm"/>
    <property type="evidence" value="ECO:0007669"/>
    <property type="project" value="UniProtKB-SubCell"/>
</dbReference>
<dbReference type="OrthoDB" id="9806661at2"/>
<comment type="catalytic activity">
    <reaction evidence="8 9">
        <text>(R)-4'-phosphopantetheine + ATP + H(+) = 3'-dephospho-CoA + diphosphate</text>
        <dbReference type="Rhea" id="RHEA:19801"/>
        <dbReference type="ChEBI" id="CHEBI:15378"/>
        <dbReference type="ChEBI" id="CHEBI:30616"/>
        <dbReference type="ChEBI" id="CHEBI:33019"/>
        <dbReference type="ChEBI" id="CHEBI:57328"/>
        <dbReference type="ChEBI" id="CHEBI:61723"/>
        <dbReference type="EC" id="2.7.7.3"/>
    </reaction>
</comment>
<dbReference type="EC" id="2.7.7.3" evidence="9"/>
<dbReference type="AlphaFoldDB" id="I5B4R1"/>
<dbReference type="Gene3D" id="3.40.50.620">
    <property type="entry name" value="HUPs"/>
    <property type="match status" value="1"/>
</dbReference>
<dbReference type="NCBIfam" id="TIGR01510">
    <property type="entry name" value="coaD_prev_kdtB"/>
    <property type="match status" value="1"/>
</dbReference>
<comment type="pathway">
    <text evidence="9">Cofactor biosynthesis; coenzyme A biosynthesis; CoA from (R)-pantothenate: step 4/5.</text>
</comment>
<feature type="binding site" evidence="9">
    <location>
        <position position="85"/>
    </location>
    <ligand>
        <name>substrate</name>
    </ligand>
</feature>
<feature type="binding site" evidence="9">
    <location>
        <position position="99"/>
    </location>
    <ligand>
        <name>substrate</name>
    </ligand>
</feature>
<proteinExistence type="inferred from homology"/>
<dbReference type="RefSeq" id="WP_004074025.1">
    <property type="nucleotide sequence ID" value="NZ_CM001488.1"/>
</dbReference>
<comment type="function">
    <text evidence="9">Reversibly transfers an adenylyl group from ATP to 4'-phosphopantetheine, yielding dephospho-CoA (dPCoA) and pyrophosphate.</text>
</comment>
<evidence type="ECO:0000313" key="12">
    <source>
        <dbReference type="Proteomes" id="UP000005778"/>
    </source>
</evidence>
<sequence>MIYRKRTIAIYPGSFDPLTNGHLDVIRRAQEIFDHVIVGVLYNSSKKTPLFSPEERISIIKECFEDPSIELDSARIEVETFNGLLVEYARMKKAVAIIRGMRALSDFESEFQMALMNRKLNREVQSVFLMTGSRWIFTSSSIIKEVARYGGDISDMVPKPVERRVKEKFEALVKSQEWQKCYK</sequence>
<evidence type="ECO:0000256" key="5">
    <source>
        <dbReference type="ARBA" id="ARBA00022840"/>
    </source>
</evidence>
<dbReference type="eggNOG" id="COG0669">
    <property type="taxonomic scope" value="Bacteria"/>
</dbReference>
<feature type="binding site" evidence="9">
    <location>
        <begin position="135"/>
        <end position="141"/>
    </location>
    <ligand>
        <name>ATP</name>
        <dbReference type="ChEBI" id="CHEBI:30616"/>
    </ligand>
</feature>
<dbReference type="SUPFAM" id="SSF52374">
    <property type="entry name" value="Nucleotidylyl transferase"/>
    <property type="match status" value="1"/>
</dbReference>
<accession>I5B4R1</accession>
<keyword evidence="4 9" id="KW-0547">Nucleotide-binding</keyword>
<dbReference type="EMBL" id="CM001488">
    <property type="protein sequence ID" value="EIM64474.1"/>
    <property type="molecule type" value="Genomic_DNA"/>
</dbReference>
<keyword evidence="2 9" id="KW-0808">Transferase</keyword>
<keyword evidence="5 9" id="KW-0067">ATP-binding</keyword>
<feature type="binding site" evidence="9">
    <location>
        <position position="14"/>
    </location>
    <ligand>
        <name>substrate</name>
    </ligand>
</feature>
<dbReference type="HAMAP" id="MF_00151">
    <property type="entry name" value="PPAT_bact"/>
    <property type="match status" value="1"/>
</dbReference>
<dbReference type="HOGENOM" id="CLU_100149_0_1_7"/>
<dbReference type="PRINTS" id="PR01020">
    <property type="entry name" value="LPSBIOSNTHSS"/>
</dbReference>
<evidence type="ECO:0000256" key="4">
    <source>
        <dbReference type="ARBA" id="ARBA00022741"/>
    </source>
</evidence>
<dbReference type="GO" id="GO:0004595">
    <property type="term" value="F:pantetheine-phosphate adenylyltransferase activity"/>
    <property type="evidence" value="ECO:0007669"/>
    <property type="project" value="UniProtKB-UniRule"/>
</dbReference>
<feature type="domain" description="Cytidyltransferase-like" evidence="10">
    <location>
        <begin position="10"/>
        <end position="145"/>
    </location>
</feature>
<dbReference type="InterPro" id="IPR001980">
    <property type="entry name" value="PPAT"/>
</dbReference>
<feature type="binding site" evidence="9">
    <location>
        <position position="46"/>
    </location>
    <ligand>
        <name>substrate</name>
    </ligand>
</feature>
<feature type="binding site" evidence="9">
    <location>
        <position position="22"/>
    </location>
    <ligand>
        <name>ATP</name>
        <dbReference type="ChEBI" id="CHEBI:30616"/>
    </ligand>
</feature>
<dbReference type="STRING" id="879212.DespoDRAFT_02630"/>
<feature type="binding site" evidence="9">
    <location>
        <begin position="100"/>
        <end position="102"/>
    </location>
    <ligand>
        <name>ATP</name>
        <dbReference type="ChEBI" id="CHEBI:30616"/>
    </ligand>
</feature>
<comment type="subunit">
    <text evidence="9">Homohexamer.</text>
</comment>
<dbReference type="NCBIfam" id="TIGR00125">
    <property type="entry name" value="cyt_tran_rel"/>
    <property type="match status" value="1"/>
</dbReference>
<feature type="binding site" evidence="9">
    <location>
        <position position="110"/>
    </location>
    <ligand>
        <name>ATP</name>
        <dbReference type="ChEBI" id="CHEBI:30616"/>
    </ligand>
</feature>
<evidence type="ECO:0000313" key="11">
    <source>
        <dbReference type="EMBL" id="EIM64474.1"/>
    </source>
</evidence>